<feature type="non-terminal residue" evidence="1">
    <location>
        <position position="1"/>
    </location>
</feature>
<reference evidence="1" key="1">
    <citation type="submission" date="2020-02" db="EMBL/GenBank/DDBJ databases">
        <authorList>
            <person name="Meier V. D."/>
        </authorList>
    </citation>
    <scope>NUCLEOTIDE SEQUENCE</scope>
    <source>
        <strain evidence="1">AVDCRST_MAG96</strain>
    </source>
</reference>
<name>A0A6J4SKI2_9BACT</name>
<dbReference type="EMBL" id="CADCVN010000658">
    <property type="protein sequence ID" value="CAA9495736.1"/>
    <property type="molecule type" value="Genomic_DNA"/>
</dbReference>
<organism evidence="1">
    <name type="scientific">uncultured Segetibacter sp</name>
    <dbReference type="NCBI Taxonomy" id="481133"/>
    <lineage>
        <taxon>Bacteria</taxon>
        <taxon>Pseudomonadati</taxon>
        <taxon>Bacteroidota</taxon>
        <taxon>Chitinophagia</taxon>
        <taxon>Chitinophagales</taxon>
        <taxon>Chitinophagaceae</taxon>
        <taxon>Segetibacter</taxon>
        <taxon>environmental samples</taxon>
    </lineage>
</organism>
<sequence length="59" mass="6556">FILKKHLAAAGYHVLNIKLSCFLLFGKSDIAQALESFSNILRKLARSSPFAVFYSPPKS</sequence>
<gene>
    <name evidence="1" type="ORF">AVDCRST_MAG96-1723</name>
</gene>
<accession>A0A6J4SKI2</accession>
<dbReference type="AlphaFoldDB" id="A0A6J4SKI2"/>
<protein>
    <submittedName>
        <fullName evidence="1">Uncharacterized protein</fullName>
    </submittedName>
</protein>
<proteinExistence type="predicted"/>
<evidence type="ECO:0000313" key="1">
    <source>
        <dbReference type="EMBL" id="CAA9495736.1"/>
    </source>
</evidence>